<protein>
    <submittedName>
        <fullName evidence="1">Uncharacterized protein</fullName>
    </submittedName>
</protein>
<name>A0AAU8CQK0_9HYPH</name>
<proteinExistence type="predicted"/>
<sequence>MALKVRSSIENHMAAASTTLEEDMQMQRVLPELYEGHAPITLQNAFHDALEALEEWKEGSEEPRVTVDGVVVPISHVLVGMSACTDLLPLRTRGVLEEIIDRDTIRAAGGLIYADAARLAMASCMKGLDHASRQVPAATMVQAHQACVEL</sequence>
<accession>A0AAU8CQK0</accession>
<organism evidence="1">
    <name type="scientific">Mesorhizobium sp. WSM2240</name>
    <dbReference type="NCBI Taxonomy" id="3228851"/>
    <lineage>
        <taxon>Bacteria</taxon>
        <taxon>Pseudomonadati</taxon>
        <taxon>Pseudomonadota</taxon>
        <taxon>Alphaproteobacteria</taxon>
        <taxon>Hyphomicrobiales</taxon>
        <taxon>Phyllobacteriaceae</taxon>
        <taxon>Mesorhizobium</taxon>
    </lineage>
</organism>
<gene>
    <name evidence="1" type="ORF">ABVK50_00795</name>
</gene>
<reference evidence="1" key="1">
    <citation type="submission" date="2024-06" db="EMBL/GenBank/DDBJ databases">
        <title>Mesorhizobium karijinii sp. nov., a symbiont of the iconic Swainsona formosa from arid Australia.</title>
        <authorList>
            <person name="Hill Y.J."/>
            <person name="Watkin E.L.J."/>
            <person name="O'Hara G.W."/>
            <person name="Terpolilli J."/>
            <person name="Tye M.L."/>
            <person name="Kohlmeier M.G."/>
        </authorList>
    </citation>
    <scope>NUCLEOTIDE SEQUENCE</scope>
    <source>
        <strain evidence="1">WSM2240</strain>
    </source>
</reference>
<dbReference type="RefSeq" id="WP_353643254.1">
    <property type="nucleotide sequence ID" value="NZ_CP159253.1"/>
</dbReference>
<evidence type="ECO:0000313" key="1">
    <source>
        <dbReference type="EMBL" id="XCG49211.1"/>
    </source>
</evidence>
<dbReference type="EMBL" id="CP159253">
    <property type="protein sequence ID" value="XCG49211.1"/>
    <property type="molecule type" value="Genomic_DNA"/>
</dbReference>
<dbReference type="AlphaFoldDB" id="A0AAU8CQK0"/>